<evidence type="ECO:0000313" key="3">
    <source>
        <dbReference type="Proteomes" id="UP001304461"/>
    </source>
</evidence>
<reference evidence="2 3" key="1">
    <citation type="submission" date="2023-12" db="EMBL/GenBank/DDBJ databases">
        <title>Baltic Sea Cyanobacteria.</title>
        <authorList>
            <person name="Delbaje E."/>
            <person name="Fewer D.P."/>
            <person name="Shishido T.K."/>
        </authorList>
    </citation>
    <scope>NUCLEOTIDE SEQUENCE [LARGE SCALE GENOMIC DNA]</scope>
    <source>
        <strain evidence="2 3">UHCC 0139</strain>
    </source>
</reference>
<dbReference type="InterPro" id="IPR015899">
    <property type="entry name" value="UDP-GalPyranose_mutase_C"/>
</dbReference>
<dbReference type="Proteomes" id="UP001304461">
    <property type="component" value="Unassembled WGS sequence"/>
</dbReference>
<sequence length="386" mass="44943">MRFLVVGSGFAGAVLARELADHTDHCIDVVEARDHIGGNCHTHREQETGITVHTYGAHIFHTSDLNVWNYLQRFTEMMPFINRPKASIDKGIFSLPVNLHTINQYFGKKFSPSEARQFVDTIRRHDIKEPRNFEEQALHFMGEELYRAFFHGYTKKHWGCEPQQIPASVLKRLPLRFNYNDNYYASIYQGIPRDGYTAIFERLLDHPRISLSLNHRWQPSDGQAYDHVFYSGPLDGFFGHRRGRLGYRTVFWERQIETGDALGHPGINYPSLDVGFTRRREHKHYEYWKQHEKTIVFTEYSKETGSKDEPYYPKRLAADKALMHGYLGDCLQTDRTSFLGRLGLYKYMDMHQVIAESLSLAREFIAALASGQPRPIFPEAFRRSLS</sequence>
<dbReference type="RefSeq" id="WP_323306173.1">
    <property type="nucleotide sequence ID" value="NZ_JAYGHX010000009.1"/>
</dbReference>
<dbReference type="SUPFAM" id="SSF54373">
    <property type="entry name" value="FAD-linked reductases, C-terminal domain"/>
    <property type="match status" value="1"/>
</dbReference>
<name>A0ABU5RWQ2_9CYAN</name>
<comment type="caution">
    <text evidence="2">The sequence shown here is derived from an EMBL/GenBank/DDBJ whole genome shotgun (WGS) entry which is preliminary data.</text>
</comment>
<proteinExistence type="predicted"/>
<organism evidence="2 3">
    <name type="scientific">Cyanobium gracile UHCC 0139</name>
    <dbReference type="NCBI Taxonomy" id="3110308"/>
    <lineage>
        <taxon>Bacteria</taxon>
        <taxon>Bacillati</taxon>
        <taxon>Cyanobacteriota</taxon>
        <taxon>Cyanophyceae</taxon>
        <taxon>Synechococcales</taxon>
        <taxon>Prochlorococcaceae</taxon>
        <taxon>Cyanobium</taxon>
    </lineage>
</organism>
<dbReference type="Pfam" id="PF13450">
    <property type="entry name" value="NAD_binding_8"/>
    <property type="match status" value="1"/>
</dbReference>
<feature type="domain" description="UDP-galactopyranose mutase C-terminal" evidence="1">
    <location>
        <begin position="148"/>
        <end position="347"/>
    </location>
</feature>
<dbReference type="SUPFAM" id="SSF51971">
    <property type="entry name" value="Nucleotide-binding domain"/>
    <property type="match status" value="1"/>
</dbReference>
<dbReference type="Gene3D" id="3.40.50.720">
    <property type="entry name" value="NAD(P)-binding Rossmann-like Domain"/>
    <property type="match status" value="3"/>
</dbReference>
<accession>A0ABU5RWQ2</accession>
<gene>
    <name evidence="2" type="ORF">VB738_13165</name>
</gene>
<dbReference type="PANTHER" id="PTHR21197">
    <property type="entry name" value="UDP-GALACTOPYRANOSE MUTASE"/>
    <property type="match status" value="1"/>
</dbReference>
<dbReference type="EMBL" id="JAYGHX010000009">
    <property type="protein sequence ID" value="MEA5392209.1"/>
    <property type="molecule type" value="Genomic_DNA"/>
</dbReference>
<protein>
    <submittedName>
        <fullName evidence="2">UDP-galactopyranose mutase</fullName>
    </submittedName>
</protein>
<dbReference type="PANTHER" id="PTHR21197:SF0">
    <property type="entry name" value="UDP-GALACTOPYRANOSE MUTASE"/>
    <property type="match status" value="1"/>
</dbReference>
<evidence type="ECO:0000313" key="2">
    <source>
        <dbReference type="EMBL" id="MEA5392209.1"/>
    </source>
</evidence>
<dbReference type="Pfam" id="PF03275">
    <property type="entry name" value="GLF"/>
    <property type="match status" value="1"/>
</dbReference>
<keyword evidence="3" id="KW-1185">Reference proteome</keyword>
<evidence type="ECO:0000259" key="1">
    <source>
        <dbReference type="Pfam" id="PF03275"/>
    </source>
</evidence>